<proteinExistence type="predicted"/>
<sequence>MKDRLLILKVIAILTFGTLFSCEANKYVLINGGRQFFLKNNSECKLEIKSHFIREAFLIFELSPKGCDLEISNVDEWIENLIKVNGLPPGAIKLSKKVDISNRKVLISNGQTLRFDLVKESKTWNDGKMDFIFPKNSNILGSGKPFFRETRALSLEVGKMRFIF</sequence>
<evidence type="ECO:0008006" key="3">
    <source>
        <dbReference type="Google" id="ProtNLM"/>
    </source>
</evidence>
<comment type="caution">
    <text evidence="1">The sequence shown here is derived from an EMBL/GenBank/DDBJ whole genome shotgun (WGS) entry which is preliminary data.</text>
</comment>
<evidence type="ECO:0000313" key="1">
    <source>
        <dbReference type="EMBL" id="GAA4144382.1"/>
    </source>
</evidence>
<gene>
    <name evidence="1" type="ORF">GCM10022216_27240</name>
</gene>
<dbReference type="Proteomes" id="UP001500101">
    <property type="component" value="Unassembled WGS sequence"/>
</dbReference>
<accession>A0ABP7Z077</accession>
<dbReference type="EMBL" id="BAAAZI010000011">
    <property type="protein sequence ID" value="GAA4144382.1"/>
    <property type="molecule type" value="Genomic_DNA"/>
</dbReference>
<organism evidence="1 2">
    <name type="scientific">Sphingobacterium kyonggiense</name>
    <dbReference type="NCBI Taxonomy" id="714075"/>
    <lineage>
        <taxon>Bacteria</taxon>
        <taxon>Pseudomonadati</taxon>
        <taxon>Bacteroidota</taxon>
        <taxon>Sphingobacteriia</taxon>
        <taxon>Sphingobacteriales</taxon>
        <taxon>Sphingobacteriaceae</taxon>
        <taxon>Sphingobacterium</taxon>
    </lineage>
</organism>
<keyword evidence="2" id="KW-1185">Reference proteome</keyword>
<name>A0ABP7Z077_9SPHI</name>
<dbReference type="RefSeq" id="WP_260039920.1">
    <property type="nucleotide sequence ID" value="NZ_BAAAZI010000011.1"/>
</dbReference>
<dbReference type="PROSITE" id="PS51257">
    <property type="entry name" value="PROKAR_LIPOPROTEIN"/>
    <property type="match status" value="1"/>
</dbReference>
<reference evidence="2" key="1">
    <citation type="journal article" date="2019" name="Int. J. Syst. Evol. Microbiol.">
        <title>The Global Catalogue of Microorganisms (GCM) 10K type strain sequencing project: providing services to taxonomists for standard genome sequencing and annotation.</title>
        <authorList>
            <consortium name="The Broad Institute Genomics Platform"/>
            <consortium name="The Broad Institute Genome Sequencing Center for Infectious Disease"/>
            <person name="Wu L."/>
            <person name="Ma J."/>
        </authorList>
    </citation>
    <scope>NUCLEOTIDE SEQUENCE [LARGE SCALE GENOMIC DNA]</scope>
    <source>
        <strain evidence="2">JCM 16704</strain>
    </source>
</reference>
<evidence type="ECO:0000313" key="2">
    <source>
        <dbReference type="Proteomes" id="UP001500101"/>
    </source>
</evidence>
<protein>
    <recommendedName>
        <fullName evidence="3">Lipoprotein</fullName>
    </recommendedName>
</protein>